<dbReference type="RefSeq" id="WP_184662868.1">
    <property type="nucleotide sequence ID" value="NZ_JACHHB010000002.1"/>
</dbReference>
<evidence type="ECO:0000256" key="1">
    <source>
        <dbReference type="SAM" id="SignalP"/>
    </source>
</evidence>
<keyword evidence="3" id="KW-1185">Reference proteome</keyword>
<proteinExistence type="predicted"/>
<organism evidence="2 3">
    <name type="scientific">Texcoconibacillus texcoconensis</name>
    <dbReference type="NCBI Taxonomy" id="1095777"/>
    <lineage>
        <taxon>Bacteria</taxon>
        <taxon>Bacillati</taxon>
        <taxon>Bacillota</taxon>
        <taxon>Bacilli</taxon>
        <taxon>Bacillales</taxon>
        <taxon>Bacillaceae</taxon>
        <taxon>Texcoconibacillus</taxon>
    </lineage>
</organism>
<feature type="signal peptide" evidence="1">
    <location>
        <begin position="1"/>
        <end position="22"/>
    </location>
</feature>
<reference evidence="2 3" key="1">
    <citation type="submission" date="2020-08" db="EMBL/GenBank/DDBJ databases">
        <title>Genomic Encyclopedia of Type Strains, Phase IV (KMG-IV): sequencing the most valuable type-strain genomes for metagenomic binning, comparative biology and taxonomic classification.</title>
        <authorList>
            <person name="Goeker M."/>
        </authorList>
    </citation>
    <scope>NUCLEOTIDE SEQUENCE [LARGE SCALE GENOMIC DNA]</scope>
    <source>
        <strain evidence="2 3">DSM 24696</strain>
    </source>
</reference>
<dbReference type="InterPro" id="IPR027304">
    <property type="entry name" value="Trigger_fact/SurA_dom_sf"/>
</dbReference>
<name>A0A840QM18_9BACI</name>
<accession>A0A840QM18</accession>
<sequence>MKITFWLFGAILLASCTGPSYETDDTVAFLDNEEITVEDVMVQYSIEEGGEDVIEGFLKQEVVVQEAKDMGITVSDEEIEESKQAMMPGSEVSERYEALEDQSDQTFYERQASALDMVPEEYFEVWEDKTYTSQAYMDKYISETFDEPASEEDAEAFADDVNDHIDALFEEYQEDGRLVVE</sequence>
<evidence type="ECO:0000313" key="3">
    <source>
        <dbReference type="Proteomes" id="UP000551878"/>
    </source>
</evidence>
<dbReference type="SUPFAM" id="SSF109998">
    <property type="entry name" value="Triger factor/SurA peptide-binding domain-like"/>
    <property type="match status" value="1"/>
</dbReference>
<keyword evidence="1" id="KW-0732">Signal</keyword>
<evidence type="ECO:0000313" key="2">
    <source>
        <dbReference type="EMBL" id="MBB5172391.1"/>
    </source>
</evidence>
<feature type="chain" id="PRO_5038954611" description="Lipoprotein" evidence="1">
    <location>
        <begin position="23"/>
        <end position="181"/>
    </location>
</feature>
<comment type="caution">
    <text evidence="2">The sequence shown here is derived from an EMBL/GenBank/DDBJ whole genome shotgun (WGS) entry which is preliminary data.</text>
</comment>
<dbReference type="Proteomes" id="UP000551878">
    <property type="component" value="Unassembled WGS sequence"/>
</dbReference>
<protein>
    <recommendedName>
        <fullName evidence="4">Lipoprotein</fullName>
    </recommendedName>
</protein>
<dbReference type="AlphaFoldDB" id="A0A840QM18"/>
<dbReference type="PROSITE" id="PS51257">
    <property type="entry name" value="PROKAR_LIPOPROTEIN"/>
    <property type="match status" value="1"/>
</dbReference>
<evidence type="ECO:0008006" key="4">
    <source>
        <dbReference type="Google" id="ProtNLM"/>
    </source>
</evidence>
<gene>
    <name evidence="2" type="ORF">HNQ41_000535</name>
</gene>
<dbReference type="EMBL" id="JACHHB010000002">
    <property type="protein sequence ID" value="MBB5172391.1"/>
    <property type="molecule type" value="Genomic_DNA"/>
</dbReference>